<name>A0A914RBA3_9BILA</name>
<proteinExistence type="inferred from homology"/>
<evidence type="ECO:0000256" key="3">
    <source>
        <dbReference type="ARBA" id="ARBA00022989"/>
    </source>
</evidence>
<dbReference type="Proteomes" id="UP000887578">
    <property type="component" value="Unplaced"/>
</dbReference>
<keyword evidence="1 6" id="KW-0812">Transmembrane</keyword>
<evidence type="ECO:0000256" key="2">
    <source>
        <dbReference type="ARBA" id="ARBA00022824"/>
    </source>
</evidence>
<dbReference type="GO" id="GO:0070072">
    <property type="term" value="P:vacuolar proton-transporting V-type ATPase complex assembly"/>
    <property type="evidence" value="ECO:0007669"/>
    <property type="project" value="UniProtKB-UniRule"/>
</dbReference>
<evidence type="ECO:0000313" key="7">
    <source>
        <dbReference type="Proteomes" id="UP000887578"/>
    </source>
</evidence>
<evidence type="ECO:0000256" key="4">
    <source>
        <dbReference type="ARBA" id="ARBA00023136"/>
    </source>
</evidence>
<dbReference type="PANTHER" id="PTHR31792:SF3">
    <property type="entry name" value="VACUOLAR ATPASE ASSEMBLY INTEGRAL MEMBRANE PROTEIN VMA21"/>
    <property type="match status" value="1"/>
</dbReference>
<feature type="transmembrane region" description="Helical" evidence="6">
    <location>
        <begin position="193"/>
        <end position="216"/>
    </location>
</feature>
<dbReference type="GO" id="GO:0033116">
    <property type="term" value="C:endoplasmic reticulum-Golgi intermediate compartment membrane"/>
    <property type="evidence" value="ECO:0007669"/>
    <property type="project" value="UniProtKB-SubCell"/>
</dbReference>
<dbReference type="GO" id="GO:0012507">
    <property type="term" value="C:ER to Golgi transport vesicle membrane"/>
    <property type="evidence" value="ECO:0007669"/>
    <property type="project" value="UniProtKB-SubCell"/>
</dbReference>
<dbReference type="InterPro" id="IPR019013">
    <property type="entry name" value="Vma21"/>
</dbReference>
<feature type="transmembrane region" description="Helical" evidence="6">
    <location>
        <begin position="158"/>
        <end position="181"/>
    </location>
</feature>
<sequence length="229" mass="25804">MKKFSNSWNKSTANLLSSNLVKNDYGLKTSDELKNSNSISSSTLSLHIEAYENMIETSTDLFDGIKENLKQNKNGLIKQKKQIFANLTTPLTKTLFEFPRQQESNQTKMPKISQYKASQQLLNSNQINRVHYSRSGGSMNDIIPVLRDRNVQSSIKNLAAYSIVILLVPLGSMFLLKYYLFESLLGYSTSDSSTYSAVAAVILVHVVLIFWLFAAFNDGKPKKPESKKD</sequence>
<organism evidence="7 8">
    <name type="scientific">Panagrolaimus davidi</name>
    <dbReference type="NCBI Taxonomy" id="227884"/>
    <lineage>
        <taxon>Eukaryota</taxon>
        <taxon>Metazoa</taxon>
        <taxon>Ecdysozoa</taxon>
        <taxon>Nematoda</taxon>
        <taxon>Chromadorea</taxon>
        <taxon>Rhabditida</taxon>
        <taxon>Tylenchina</taxon>
        <taxon>Panagrolaimomorpha</taxon>
        <taxon>Panagrolaimoidea</taxon>
        <taxon>Panagrolaimidae</taxon>
        <taxon>Panagrolaimus</taxon>
    </lineage>
</organism>
<protein>
    <recommendedName>
        <fullName evidence="6">Vacuolar ATPase assembly integral membrane protein VMA21 homolog</fullName>
    </recommendedName>
</protein>
<evidence type="ECO:0000313" key="8">
    <source>
        <dbReference type="WBParaSite" id="PDA_v2.g8913.t1"/>
    </source>
</evidence>
<evidence type="ECO:0000256" key="5">
    <source>
        <dbReference type="ARBA" id="ARBA00023329"/>
    </source>
</evidence>
<keyword evidence="3 6" id="KW-1133">Transmembrane helix</keyword>
<reference evidence="8" key="1">
    <citation type="submission" date="2022-11" db="UniProtKB">
        <authorList>
            <consortium name="WormBaseParasite"/>
        </authorList>
    </citation>
    <scope>IDENTIFICATION</scope>
</reference>
<keyword evidence="5 6" id="KW-0968">Cytoplasmic vesicle</keyword>
<keyword evidence="2 6" id="KW-0256">Endoplasmic reticulum</keyword>
<keyword evidence="7" id="KW-1185">Reference proteome</keyword>
<dbReference type="WBParaSite" id="PDA_v2.g8913.t1">
    <property type="protein sequence ID" value="PDA_v2.g8913.t1"/>
    <property type="gene ID" value="PDA_v2.g8913"/>
</dbReference>
<accession>A0A914RBA3</accession>
<dbReference type="Pfam" id="PF09446">
    <property type="entry name" value="VMA21"/>
    <property type="match status" value="1"/>
</dbReference>
<dbReference type="HAMAP" id="MF_03058">
    <property type="entry name" value="VMA21"/>
    <property type="match status" value="1"/>
</dbReference>
<evidence type="ECO:0000256" key="6">
    <source>
        <dbReference type="HAMAP-Rule" id="MF_03058"/>
    </source>
</evidence>
<comment type="function">
    <text evidence="6">Required for the assembly of the V0 complex of the vacuolar ATPase (V-ATPase) in the endoplasmic reticulum.</text>
</comment>
<keyword evidence="4 6" id="KW-0472">Membrane</keyword>
<comment type="subcellular location">
    <subcellularLocation>
        <location evidence="6">Endoplasmic reticulum membrane</location>
        <topology evidence="6">Multi-pass membrane protein</topology>
    </subcellularLocation>
    <subcellularLocation>
        <location evidence="6">Endoplasmic reticulum-Golgi intermediate compartment membrane</location>
        <topology evidence="6">Multi-pass membrane protein</topology>
    </subcellularLocation>
    <subcellularLocation>
        <location evidence="6">Cytoplasmic vesicle</location>
        <location evidence="6">COPII-coated vesicle membrane</location>
        <topology evidence="6">Multi-pass membrane protein</topology>
    </subcellularLocation>
</comment>
<dbReference type="AlphaFoldDB" id="A0A914RBA3"/>
<comment type="similarity">
    <text evidence="6">Belongs to the VMA21 family.</text>
</comment>
<evidence type="ECO:0000256" key="1">
    <source>
        <dbReference type="ARBA" id="ARBA00022692"/>
    </source>
</evidence>
<dbReference type="PANTHER" id="PTHR31792">
    <property type="entry name" value="VACUOLAR ATPASE ASSEMBLY INTEGRAL MEMBRANE PROTEIN VMA21"/>
    <property type="match status" value="1"/>
</dbReference>
<dbReference type="GO" id="GO:0005789">
    <property type="term" value="C:endoplasmic reticulum membrane"/>
    <property type="evidence" value="ECO:0007669"/>
    <property type="project" value="UniProtKB-SubCell"/>
</dbReference>